<dbReference type="EMBL" id="BLPG01000002">
    <property type="protein sequence ID" value="GFJ96589.1"/>
    <property type="molecule type" value="Genomic_DNA"/>
</dbReference>
<dbReference type="GO" id="GO:0055052">
    <property type="term" value="C:ATP-binding cassette (ABC) transporter complex, substrate-binding subunit-containing"/>
    <property type="evidence" value="ECO:0007669"/>
    <property type="project" value="TreeGrafter"/>
</dbReference>
<reference evidence="4 5" key="1">
    <citation type="submission" date="2020-03" db="EMBL/GenBank/DDBJ databases">
        <title>Whole genome shotgun sequence of Phytohabitans rumicis NBRC 108638.</title>
        <authorList>
            <person name="Komaki H."/>
            <person name="Tamura T."/>
        </authorList>
    </citation>
    <scope>NUCLEOTIDE SEQUENCE [LARGE SCALE GENOMIC DNA]</scope>
    <source>
        <strain evidence="4 5">NBRC 108638</strain>
    </source>
</reference>
<dbReference type="AlphaFoldDB" id="A0A6V8LPL7"/>
<gene>
    <name evidence="4" type="ORF">Prum_102310</name>
</gene>
<name>A0A6V8LPL7_9ACTN</name>
<evidence type="ECO:0008006" key="6">
    <source>
        <dbReference type="Google" id="ProtNLM"/>
    </source>
</evidence>
<comment type="similarity">
    <text evidence="1">Belongs to the bacterial solute-binding protein 1 family.</text>
</comment>
<dbReference type="GO" id="GO:0042956">
    <property type="term" value="P:maltodextrin transmembrane transport"/>
    <property type="evidence" value="ECO:0007669"/>
    <property type="project" value="TreeGrafter"/>
</dbReference>
<dbReference type="GO" id="GO:1901982">
    <property type="term" value="F:maltose binding"/>
    <property type="evidence" value="ECO:0007669"/>
    <property type="project" value="TreeGrafter"/>
</dbReference>
<accession>A0A6V8LPL7</accession>
<dbReference type="PANTHER" id="PTHR30061:SF50">
    <property type="entry name" value="MALTOSE_MALTODEXTRIN-BINDING PERIPLASMIC PROTEIN"/>
    <property type="match status" value="1"/>
</dbReference>
<evidence type="ECO:0000256" key="2">
    <source>
        <dbReference type="ARBA" id="ARBA00022448"/>
    </source>
</evidence>
<reference evidence="4 5" key="2">
    <citation type="submission" date="2020-03" db="EMBL/GenBank/DDBJ databases">
        <authorList>
            <person name="Ichikawa N."/>
            <person name="Kimura A."/>
            <person name="Kitahashi Y."/>
            <person name="Uohara A."/>
        </authorList>
    </citation>
    <scope>NUCLEOTIDE SEQUENCE [LARGE SCALE GENOMIC DNA]</scope>
    <source>
        <strain evidence="4 5">NBRC 108638</strain>
    </source>
</reference>
<organism evidence="4 5">
    <name type="scientific">Phytohabitans rumicis</name>
    <dbReference type="NCBI Taxonomy" id="1076125"/>
    <lineage>
        <taxon>Bacteria</taxon>
        <taxon>Bacillati</taxon>
        <taxon>Actinomycetota</taxon>
        <taxon>Actinomycetes</taxon>
        <taxon>Micromonosporales</taxon>
        <taxon>Micromonosporaceae</taxon>
    </lineage>
</organism>
<evidence type="ECO:0000256" key="3">
    <source>
        <dbReference type="ARBA" id="ARBA00022729"/>
    </source>
</evidence>
<proteinExistence type="inferred from homology"/>
<dbReference type="Pfam" id="PF13416">
    <property type="entry name" value="SBP_bac_8"/>
    <property type="match status" value="1"/>
</dbReference>
<dbReference type="Proteomes" id="UP000482960">
    <property type="component" value="Unassembled WGS sequence"/>
</dbReference>
<protein>
    <recommendedName>
        <fullName evidence="6">Sugar ABC transporter substrate-binding protein</fullName>
    </recommendedName>
</protein>
<sequence length="329" mass="35235">MEQPGGAATVALAAAGDVRALDDYIAKDGAAIGYPDDWQAAAVESWQSQGKTYGVQMALTCNLLFYNRQMFAAAGITRPPDTWDEFLAAAKELTRGGVHGFAANQDYSYSTPWLLENGVRYYDPAAKDFLVPGPAAIEALQFQADLVHKHKVAPVPTAGTDYSGPQKLFTAKRAAMILSGPWDLKPIREGAPDLDFGLTLPLRKVRRSTNLAGAGFFIPAKASKADLAWDLLKRIVSLQTQLKVSKEAGLTAPRKSWAADAEVKADATMNAVAQALPFATDWNAGLPQTGKKSEVDDAYKTLYQSVVLSDKPVDAAVKSFADAAKRAVG</sequence>
<dbReference type="Gene3D" id="3.40.190.10">
    <property type="entry name" value="Periplasmic binding protein-like II"/>
    <property type="match status" value="2"/>
</dbReference>
<keyword evidence="5" id="KW-1185">Reference proteome</keyword>
<comment type="caution">
    <text evidence="4">The sequence shown here is derived from an EMBL/GenBank/DDBJ whole genome shotgun (WGS) entry which is preliminary data.</text>
</comment>
<dbReference type="SUPFAM" id="SSF53850">
    <property type="entry name" value="Periplasmic binding protein-like II"/>
    <property type="match status" value="1"/>
</dbReference>
<evidence type="ECO:0000313" key="5">
    <source>
        <dbReference type="Proteomes" id="UP000482960"/>
    </source>
</evidence>
<dbReference type="InterPro" id="IPR006059">
    <property type="entry name" value="SBP"/>
</dbReference>
<keyword evidence="2" id="KW-0813">Transport</keyword>
<evidence type="ECO:0000256" key="1">
    <source>
        <dbReference type="ARBA" id="ARBA00008520"/>
    </source>
</evidence>
<dbReference type="PANTHER" id="PTHR30061">
    <property type="entry name" value="MALTOSE-BINDING PERIPLASMIC PROTEIN"/>
    <property type="match status" value="1"/>
</dbReference>
<keyword evidence="3" id="KW-0732">Signal</keyword>
<evidence type="ECO:0000313" key="4">
    <source>
        <dbReference type="EMBL" id="GFJ96589.1"/>
    </source>
</evidence>
<dbReference type="GO" id="GO:0015768">
    <property type="term" value="P:maltose transport"/>
    <property type="evidence" value="ECO:0007669"/>
    <property type="project" value="TreeGrafter"/>
</dbReference>